<feature type="transmembrane region" description="Helical" evidence="1">
    <location>
        <begin position="127"/>
        <end position="155"/>
    </location>
</feature>
<protein>
    <submittedName>
        <fullName evidence="4">Major facilitator superfamily associated domain-containing protein</fullName>
    </submittedName>
    <submittedName>
        <fullName evidence="3">Nucleoside transporter FUN26</fullName>
    </submittedName>
</protein>
<feature type="transmembrane region" description="Helical" evidence="1">
    <location>
        <begin position="403"/>
        <end position="428"/>
    </location>
</feature>
<proteinExistence type="predicted"/>
<feature type="transmembrane region" description="Helical" evidence="1">
    <location>
        <begin position="515"/>
        <end position="533"/>
    </location>
</feature>
<feature type="transmembrane region" description="Helical" evidence="1">
    <location>
        <begin position="175"/>
        <end position="192"/>
    </location>
</feature>
<evidence type="ECO:0000256" key="1">
    <source>
        <dbReference type="SAM" id="Phobius"/>
    </source>
</evidence>
<dbReference type="Proteomes" id="UP000035681">
    <property type="component" value="Unplaced"/>
</dbReference>
<dbReference type="WBParaSite" id="SSTP_0001056200.1">
    <property type="protein sequence ID" value="SSTP_0001056200.1"/>
    <property type="gene ID" value="SSTP_0001056200"/>
</dbReference>
<dbReference type="WBParaSite" id="TCONS_00014813.p1">
    <property type="protein sequence ID" value="TCONS_00014813.p1"/>
    <property type="gene ID" value="XLOC_010028"/>
</dbReference>
<sequence>MSFTKNAEAEILANLGILSNQNSSRKEVYGGSVNDIKEVSNRTRLLSSSDNDKLSSNFDSDDDTMIVFNNSNTSKDSYLNKIIKMSNWQSYLIALPILLFMNYLIGIFHLLPHIYKEEFNEFWSGSIFGIAIGCIILTGFIQYVAVIMFITNVFYFTKGSLLILISSSTDSKTFFLIYFFIALGGLIAPITLSKSLIHVTNVEIKTQNLLTKRDISTFLDTKSVVINNTINPNGLKKNISFTNNISTTTTYINLNTTTKISKPDSVIGVVENQDKKTEENVLQRAEAEEKRKKNESDLQLNVTTSQIPIKNKITEVKLNQEDKKLTTNNIIKNDVTTSKEMVREENTWTTTIKTTTYKSTKTSKKISLEKVIKKDNTSLASTEKIVPGPYVLEENVVLDKFNLLIISLGIIIIITVPSLFFEILNILNMKKLPNDTLFKYIESITYSSLPIKGIILSYIIWSILSTIECTFAYCQLNKIINGSQNLLFQATPTFALLLVRFIGIFYCRKFITIKILHAVQIITIVYVSATLYLLSNIKWNVVEGSDNQMITQYSIGILGLLIGCIGPMYFSWISKMVQKNTINLLNYFILTHLGSVFVANVLYNYLLKDTDEGKIENTLYILLMLLITLEICFVFLSLHLSSYYRQTEIARLTNSLSGNSRKQTNDVSVKIKKNKYGYNRLINDSDVHFESLIESDSDSNEEIFG</sequence>
<feature type="transmembrane region" description="Helical" evidence="1">
    <location>
        <begin position="91"/>
        <end position="115"/>
    </location>
</feature>
<keyword evidence="2" id="KW-1185">Reference proteome</keyword>
<evidence type="ECO:0000313" key="2">
    <source>
        <dbReference type="Proteomes" id="UP000035681"/>
    </source>
</evidence>
<evidence type="ECO:0000313" key="4">
    <source>
        <dbReference type="WBParaSite" id="TCONS_00014813.p1"/>
    </source>
</evidence>
<accession>A0A0K0EM74</accession>
<feature type="transmembrane region" description="Helical" evidence="1">
    <location>
        <begin position="618"/>
        <end position="638"/>
    </location>
</feature>
<feature type="transmembrane region" description="Helical" evidence="1">
    <location>
        <begin position="553"/>
        <end position="572"/>
    </location>
</feature>
<dbReference type="AlphaFoldDB" id="A0A0K0EM74"/>
<evidence type="ECO:0000313" key="3">
    <source>
        <dbReference type="WBParaSite" id="SSTP_0001056200.1"/>
    </source>
</evidence>
<keyword evidence="1" id="KW-0472">Membrane</keyword>
<keyword evidence="1" id="KW-0812">Transmembrane</keyword>
<keyword evidence="1" id="KW-1133">Transmembrane helix</keyword>
<name>A0A0K0EM74_STRER</name>
<reference evidence="3" key="1">
    <citation type="submission" date="2015-08" db="UniProtKB">
        <authorList>
            <consortium name="WormBaseParasite"/>
        </authorList>
    </citation>
    <scope>IDENTIFICATION</scope>
</reference>
<feature type="transmembrane region" description="Helical" evidence="1">
    <location>
        <begin position="449"/>
        <end position="467"/>
    </location>
</feature>
<organism evidence="3">
    <name type="scientific">Strongyloides stercoralis</name>
    <name type="common">Threadworm</name>
    <dbReference type="NCBI Taxonomy" id="6248"/>
    <lineage>
        <taxon>Eukaryota</taxon>
        <taxon>Metazoa</taxon>
        <taxon>Ecdysozoa</taxon>
        <taxon>Nematoda</taxon>
        <taxon>Chromadorea</taxon>
        <taxon>Rhabditida</taxon>
        <taxon>Tylenchina</taxon>
        <taxon>Panagrolaimomorpha</taxon>
        <taxon>Strongyloidoidea</taxon>
        <taxon>Strongyloididae</taxon>
        <taxon>Strongyloides</taxon>
    </lineage>
</organism>
<feature type="transmembrane region" description="Helical" evidence="1">
    <location>
        <begin position="584"/>
        <end position="606"/>
    </location>
</feature>